<dbReference type="AlphaFoldDB" id="A0AAE2CIG6"/>
<keyword evidence="3" id="KW-1185">Reference proteome</keyword>
<feature type="compositionally biased region" description="Basic residues" evidence="1">
    <location>
        <begin position="92"/>
        <end position="105"/>
    </location>
</feature>
<feature type="compositionally biased region" description="Basic and acidic residues" evidence="1">
    <location>
        <begin position="81"/>
        <end position="91"/>
    </location>
</feature>
<gene>
    <name evidence="2" type="ORF">Salat_1917800</name>
</gene>
<accession>A0AAE2CIG6</accession>
<organism evidence="2 3">
    <name type="scientific">Sesamum alatum</name>
    <dbReference type="NCBI Taxonomy" id="300844"/>
    <lineage>
        <taxon>Eukaryota</taxon>
        <taxon>Viridiplantae</taxon>
        <taxon>Streptophyta</taxon>
        <taxon>Embryophyta</taxon>
        <taxon>Tracheophyta</taxon>
        <taxon>Spermatophyta</taxon>
        <taxon>Magnoliopsida</taxon>
        <taxon>eudicotyledons</taxon>
        <taxon>Gunneridae</taxon>
        <taxon>Pentapetalae</taxon>
        <taxon>asterids</taxon>
        <taxon>lamiids</taxon>
        <taxon>Lamiales</taxon>
        <taxon>Pedaliaceae</taxon>
        <taxon>Sesamum</taxon>
    </lineage>
</organism>
<sequence>MDFEWWWEDGGVMAAIPTTPFFRAVTVIWAAVGNGGGRCGHTLFEGGGKEREKAWADGGGPSLRASVEERGRGIQRRMVEEFQGRGRVSKDGRRRKVEARWRRRQVPAGDERRLNRRPKCQQ</sequence>
<evidence type="ECO:0000313" key="2">
    <source>
        <dbReference type="EMBL" id="KAK4423350.1"/>
    </source>
</evidence>
<evidence type="ECO:0000256" key="1">
    <source>
        <dbReference type="SAM" id="MobiDB-lite"/>
    </source>
</evidence>
<feature type="region of interest" description="Disordered" evidence="1">
    <location>
        <begin position="81"/>
        <end position="122"/>
    </location>
</feature>
<dbReference type="EMBL" id="JACGWO010000007">
    <property type="protein sequence ID" value="KAK4423350.1"/>
    <property type="molecule type" value="Genomic_DNA"/>
</dbReference>
<name>A0AAE2CIG6_9LAMI</name>
<reference evidence="2" key="1">
    <citation type="submission" date="2020-06" db="EMBL/GenBank/DDBJ databases">
        <authorList>
            <person name="Li T."/>
            <person name="Hu X."/>
            <person name="Zhang T."/>
            <person name="Song X."/>
            <person name="Zhang H."/>
            <person name="Dai N."/>
            <person name="Sheng W."/>
            <person name="Hou X."/>
            <person name="Wei L."/>
        </authorList>
    </citation>
    <scope>NUCLEOTIDE SEQUENCE</scope>
    <source>
        <strain evidence="2">3651</strain>
        <tissue evidence="2">Leaf</tissue>
    </source>
</reference>
<protein>
    <submittedName>
        <fullName evidence="2">Uncharacterized protein</fullName>
    </submittedName>
</protein>
<comment type="caution">
    <text evidence="2">The sequence shown here is derived from an EMBL/GenBank/DDBJ whole genome shotgun (WGS) entry which is preliminary data.</text>
</comment>
<evidence type="ECO:0000313" key="3">
    <source>
        <dbReference type="Proteomes" id="UP001293254"/>
    </source>
</evidence>
<proteinExistence type="predicted"/>
<reference evidence="2" key="2">
    <citation type="journal article" date="2024" name="Plant">
        <title>Genomic evolution and insights into agronomic trait innovations of Sesamum species.</title>
        <authorList>
            <person name="Miao H."/>
            <person name="Wang L."/>
            <person name="Qu L."/>
            <person name="Liu H."/>
            <person name="Sun Y."/>
            <person name="Le M."/>
            <person name="Wang Q."/>
            <person name="Wei S."/>
            <person name="Zheng Y."/>
            <person name="Lin W."/>
            <person name="Duan Y."/>
            <person name="Cao H."/>
            <person name="Xiong S."/>
            <person name="Wang X."/>
            <person name="Wei L."/>
            <person name="Li C."/>
            <person name="Ma Q."/>
            <person name="Ju M."/>
            <person name="Zhao R."/>
            <person name="Li G."/>
            <person name="Mu C."/>
            <person name="Tian Q."/>
            <person name="Mei H."/>
            <person name="Zhang T."/>
            <person name="Gao T."/>
            <person name="Zhang H."/>
        </authorList>
    </citation>
    <scope>NUCLEOTIDE SEQUENCE</scope>
    <source>
        <strain evidence="2">3651</strain>
    </source>
</reference>
<dbReference type="Proteomes" id="UP001293254">
    <property type="component" value="Unassembled WGS sequence"/>
</dbReference>